<feature type="domain" description="RING-type" evidence="5">
    <location>
        <begin position="251"/>
        <end position="299"/>
    </location>
</feature>
<protein>
    <recommendedName>
        <fullName evidence="5">RING-type domain-containing protein</fullName>
    </recommendedName>
</protein>
<dbReference type="Pfam" id="PF13639">
    <property type="entry name" value="zf-RING_2"/>
    <property type="match status" value="1"/>
</dbReference>
<keyword evidence="3" id="KW-1133">Transmembrane helix</keyword>
<name>A0A1E7FFA7_9STRA</name>
<feature type="region of interest" description="Disordered" evidence="2">
    <location>
        <begin position="344"/>
        <end position="414"/>
    </location>
</feature>
<organism evidence="6 7">
    <name type="scientific">Fragilariopsis cylindrus CCMP1102</name>
    <dbReference type="NCBI Taxonomy" id="635003"/>
    <lineage>
        <taxon>Eukaryota</taxon>
        <taxon>Sar</taxon>
        <taxon>Stramenopiles</taxon>
        <taxon>Ochrophyta</taxon>
        <taxon>Bacillariophyta</taxon>
        <taxon>Bacillariophyceae</taxon>
        <taxon>Bacillariophycidae</taxon>
        <taxon>Bacillariales</taxon>
        <taxon>Bacillariaceae</taxon>
        <taxon>Fragilariopsis</taxon>
    </lineage>
</organism>
<sequence length="414" mass="46694">MQRFSASLLTILWVALLAPAITYTSTIVVVADDFISEAINLDNLIALDENVELPVDDDHIEDTSNDDVYDNDIDIDIIIDNFIGTIKDDDVDSSVYDETVDDENSTTVFKRLKNNNRLTDILVACFFFIAAIWLILATVYSVILLVLLRLQARGELDIYDEDLGRVTLCNGRLMLNFGCILRRYAIQLEEVSTVLKGKIMERPRVRIMTREERRKAMEELLDADNEALITSSPTKTSLDVSLSCSEEGPVCSICLLEYETTDGTTDSVFRSSSCPHIYHEECLFSWLERRNNTECPCCREVLVSDEDVWTTVQRMRKERRKQSRKENGLVYRFIKWSRSKRDQNLTSSLGDHTTGSTTSVSSGSSDDEMEQESTDVDTNSEELNDTSDSHAGTAEQSSTSSACNDEVIGSNNHE</sequence>
<dbReference type="Proteomes" id="UP000095751">
    <property type="component" value="Unassembled WGS sequence"/>
</dbReference>
<keyword evidence="3" id="KW-0472">Membrane</keyword>
<dbReference type="Gene3D" id="3.30.40.10">
    <property type="entry name" value="Zinc/RING finger domain, C3HC4 (zinc finger)"/>
    <property type="match status" value="1"/>
</dbReference>
<dbReference type="PANTHER" id="PTHR47662">
    <property type="entry name" value="RING-TYPE DOMAIN-CONTAINING PROTEIN"/>
    <property type="match status" value="1"/>
</dbReference>
<evidence type="ECO:0000256" key="4">
    <source>
        <dbReference type="SAM" id="SignalP"/>
    </source>
</evidence>
<reference evidence="6 7" key="1">
    <citation type="submission" date="2016-09" db="EMBL/GenBank/DDBJ databases">
        <title>Extensive genetic diversity and differential bi-allelic expression allows diatom success in the polar Southern Ocean.</title>
        <authorList>
            <consortium name="DOE Joint Genome Institute"/>
            <person name="Mock T."/>
            <person name="Otillar R.P."/>
            <person name="Strauss J."/>
            <person name="Dupont C."/>
            <person name="Frickenhaus S."/>
            <person name="Maumus F."/>
            <person name="Mcmullan M."/>
            <person name="Sanges R."/>
            <person name="Schmutz J."/>
            <person name="Toseland A."/>
            <person name="Valas R."/>
            <person name="Veluchamy A."/>
            <person name="Ward B.J."/>
            <person name="Allen A."/>
            <person name="Barry K."/>
            <person name="Falciatore A."/>
            <person name="Ferrante M."/>
            <person name="Fortunato A.E."/>
            <person name="Gloeckner G."/>
            <person name="Gruber A."/>
            <person name="Hipkin R."/>
            <person name="Janech M."/>
            <person name="Kroth P."/>
            <person name="Leese F."/>
            <person name="Lindquist E."/>
            <person name="Lyon B.R."/>
            <person name="Martin J."/>
            <person name="Mayer C."/>
            <person name="Parker M."/>
            <person name="Quesneville H."/>
            <person name="Raymond J."/>
            <person name="Uhlig C."/>
            <person name="Valentin K.U."/>
            <person name="Worden A.Z."/>
            <person name="Armbrust E.V."/>
            <person name="Bowler C."/>
            <person name="Green B."/>
            <person name="Moulton V."/>
            <person name="Van Oosterhout C."/>
            <person name="Grigoriev I."/>
        </authorList>
    </citation>
    <scope>NUCLEOTIDE SEQUENCE [LARGE SCALE GENOMIC DNA]</scope>
    <source>
        <strain evidence="6 7">CCMP1102</strain>
    </source>
</reference>
<dbReference type="InParanoid" id="A0A1E7FFA7"/>
<keyword evidence="1" id="KW-0863">Zinc-finger</keyword>
<keyword evidence="1" id="KW-0862">Zinc</keyword>
<dbReference type="OrthoDB" id="8062037at2759"/>
<keyword evidence="1" id="KW-0479">Metal-binding</keyword>
<evidence type="ECO:0000313" key="7">
    <source>
        <dbReference type="Proteomes" id="UP000095751"/>
    </source>
</evidence>
<feature type="compositionally biased region" description="Polar residues" evidence="2">
    <location>
        <begin position="394"/>
        <end position="414"/>
    </location>
</feature>
<gene>
    <name evidence="6" type="ORF">FRACYDRAFT_185976</name>
</gene>
<dbReference type="GO" id="GO:0008270">
    <property type="term" value="F:zinc ion binding"/>
    <property type="evidence" value="ECO:0007669"/>
    <property type="project" value="UniProtKB-KW"/>
</dbReference>
<feature type="compositionally biased region" description="Low complexity" evidence="2">
    <location>
        <begin position="353"/>
        <end position="364"/>
    </location>
</feature>
<dbReference type="SUPFAM" id="SSF57850">
    <property type="entry name" value="RING/U-box"/>
    <property type="match status" value="1"/>
</dbReference>
<dbReference type="PROSITE" id="PS50089">
    <property type="entry name" value="ZF_RING_2"/>
    <property type="match status" value="1"/>
</dbReference>
<accession>A0A1E7FFA7</accession>
<evidence type="ECO:0000256" key="3">
    <source>
        <dbReference type="SAM" id="Phobius"/>
    </source>
</evidence>
<evidence type="ECO:0000259" key="5">
    <source>
        <dbReference type="PROSITE" id="PS50089"/>
    </source>
</evidence>
<keyword evidence="4" id="KW-0732">Signal</keyword>
<evidence type="ECO:0000313" key="6">
    <source>
        <dbReference type="EMBL" id="OEU16859.1"/>
    </source>
</evidence>
<keyword evidence="7" id="KW-1185">Reference proteome</keyword>
<feature type="signal peptide" evidence="4">
    <location>
        <begin position="1"/>
        <end position="24"/>
    </location>
</feature>
<dbReference type="EMBL" id="KV784358">
    <property type="protein sequence ID" value="OEU16859.1"/>
    <property type="molecule type" value="Genomic_DNA"/>
</dbReference>
<feature type="compositionally biased region" description="Acidic residues" evidence="2">
    <location>
        <begin position="365"/>
        <end position="385"/>
    </location>
</feature>
<dbReference type="KEGG" id="fcy:FRACYDRAFT_185976"/>
<dbReference type="InterPro" id="IPR001841">
    <property type="entry name" value="Znf_RING"/>
</dbReference>
<feature type="chain" id="PRO_5009193064" description="RING-type domain-containing protein" evidence="4">
    <location>
        <begin position="25"/>
        <end position="414"/>
    </location>
</feature>
<feature type="transmembrane region" description="Helical" evidence="3">
    <location>
        <begin position="121"/>
        <end position="148"/>
    </location>
</feature>
<evidence type="ECO:0000256" key="1">
    <source>
        <dbReference type="PROSITE-ProRule" id="PRU00175"/>
    </source>
</evidence>
<keyword evidence="3" id="KW-0812">Transmembrane</keyword>
<proteinExistence type="predicted"/>
<dbReference type="InterPro" id="IPR013083">
    <property type="entry name" value="Znf_RING/FYVE/PHD"/>
</dbReference>
<dbReference type="PANTHER" id="PTHR47662:SF2">
    <property type="entry name" value="RING-H2 FINGER PROTEIN ATL57-LIKE"/>
    <property type="match status" value="1"/>
</dbReference>
<dbReference type="AlphaFoldDB" id="A0A1E7FFA7"/>
<evidence type="ECO:0000256" key="2">
    <source>
        <dbReference type="SAM" id="MobiDB-lite"/>
    </source>
</evidence>